<organism evidence="3 4">
    <name type="scientific">Streptomyces glaucosporus</name>
    <dbReference type="NCBI Taxonomy" id="284044"/>
    <lineage>
        <taxon>Bacteria</taxon>
        <taxon>Bacillati</taxon>
        <taxon>Actinomycetota</taxon>
        <taxon>Actinomycetes</taxon>
        <taxon>Kitasatosporales</taxon>
        <taxon>Streptomycetaceae</taxon>
        <taxon>Streptomyces</taxon>
    </lineage>
</organism>
<keyword evidence="4" id="KW-1185">Reference proteome</keyword>
<evidence type="ECO:0000256" key="1">
    <source>
        <dbReference type="SAM" id="MobiDB-lite"/>
    </source>
</evidence>
<dbReference type="EMBL" id="BAAATJ010000017">
    <property type="protein sequence ID" value="GAA2405495.1"/>
    <property type="molecule type" value="Genomic_DNA"/>
</dbReference>
<sequence length="520" mass="56505">MAMNLVHQTEKFVNASWSLVGLRDLIFEMLGLLSTELGKQEGMVGDDDAGRAFAAVYKPAVQAVFDKAGFAHQVMAGGAGSLLKAAEEFLKNESDTAAAFLKQDPGAPSTPGVAPQPSGPDCTPRASHNAEDLPEIVGETGWVDQYLLHKRFRGQQGKLRAVATTWRNAAKILEDAYWDSERAWQTANLGQVGDTADAVEDFFKKFVGKTPPPGEVGEGETLMANLPTACRMIAKACDAYADHIDTALERIPLESNPFIGESLPLWENPLFGGNGHDGGLHELVSGDVRIAGLGTIPPSLDSARERVKMPQPDGGGFGLLPSVPPFLAPLVRIPTLVPVAYRPPVPGLRIQPVPPPTPPDPRFPALTGPERQKFQTWLASLRPGDVSGGKPAEVAYQKRVAGYPEYEVPIPQGLGKSNTLMVDGFREVDGMAIDAKYVNDPNRKCYRSLEELRENHRTGKRDFLYDSDRAELKKYAAALKDPRNAEMRGVEIATNNPDSVSYWRVMMAAYGVKGYARHVP</sequence>
<accession>A0ABN3IJN1</accession>
<feature type="domain" description="Tox-REase-2" evidence="2">
    <location>
        <begin position="392"/>
        <end position="513"/>
    </location>
</feature>
<comment type="caution">
    <text evidence="3">The sequence shown here is derived from an EMBL/GenBank/DDBJ whole genome shotgun (WGS) entry which is preliminary data.</text>
</comment>
<protein>
    <recommendedName>
        <fullName evidence="2">Tox-REase-2 domain-containing protein</fullName>
    </recommendedName>
</protein>
<gene>
    <name evidence="3" type="ORF">GCM10010420_36660</name>
</gene>
<dbReference type="Proteomes" id="UP001500058">
    <property type="component" value="Unassembled WGS sequence"/>
</dbReference>
<reference evidence="3 4" key="1">
    <citation type="journal article" date="2019" name="Int. J. Syst. Evol. Microbiol.">
        <title>The Global Catalogue of Microorganisms (GCM) 10K type strain sequencing project: providing services to taxonomists for standard genome sequencing and annotation.</title>
        <authorList>
            <consortium name="The Broad Institute Genomics Platform"/>
            <consortium name="The Broad Institute Genome Sequencing Center for Infectious Disease"/>
            <person name="Wu L."/>
            <person name="Ma J."/>
        </authorList>
    </citation>
    <scope>NUCLEOTIDE SEQUENCE [LARGE SCALE GENOMIC DNA]</scope>
    <source>
        <strain evidence="3 4">JCM 6921</strain>
    </source>
</reference>
<evidence type="ECO:0000313" key="3">
    <source>
        <dbReference type="EMBL" id="GAA2405495.1"/>
    </source>
</evidence>
<name>A0ABN3IJN1_9ACTN</name>
<dbReference type="InterPro" id="IPR028906">
    <property type="entry name" value="Tox-REase-2_dom"/>
</dbReference>
<feature type="region of interest" description="Disordered" evidence="1">
    <location>
        <begin position="101"/>
        <end position="128"/>
    </location>
</feature>
<evidence type="ECO:0000259" key="2">
    <source>
        <dbReference type="Pfam" id="PF15646"/>
    </source>
</evidence>
<evidence type="ECO:0000313" key="4">
    <source>
        <dbReference type="Proteomes" id="UP001500058"/>
    </source>
</evidence>
<proteinExistence type="predicted"/>
<dbReference type="Pfam" id="PF15646">
    <property type="entry name" value="Tox-REase-2"/>
    <property type="match status" value="1"/>
</dbReference>